<keyword evidence="4" id="KW-1185">Reference proteome</keyword>
<dbReference type="Proteomes" id="UP000054561">
    <property type="component" value="Unassembled WGS sequence"/>
</dbReference>
<organism evidence="3 4">
    <name type="scientific">Plasmodium fragile</name>
    <dbReference type="NCBI Taxonomy" id="5857"/>
    <lineage>
        <taxon>Eukaryota</taxon>
        <taxon>Sar</taxon>
        <taxon>Alveolata</taxon>
        <taxon>Apicomplexa</taxon>
        <taxon>Aconoidasida</taxon>
        <taxon>Haemosporida</taxon>
        <taxon>Plasmodiidae</taxon>
        <taxon>Plasmodium</taxon>
        <taxon>Plasmodium (Plasmodium)</taxon>
    </lineage>
</organism>
<feature type="region of interest" description="Disordered" evidence="1">
    <location>
        <begin position="230"/>
        <end position="287"/>
    </location>
</feature>
<dbReference type="GeneID" id="24268624"/>
<dbReference type="VEuPathDB" id="PlasmoDB:AK88_03310"/>
<feature type="transmembrane region" description="Helical" evidence="2">
    <location>
        <begin position="174"/>
        <end position="194"/>
    </location>
</feature>
<dbReference type="OMA" id="RANTHFY"/>
<reference evidence="3 4" key="1">
    <citation type="submission" date="2014-03" db="EMBL/GenBank/DDBJ databases">
        <title>The Genome Sequence of Plasmodium fragile nilgiri.</title>
        <authorList>
            <consortium name="The Broad Institute Genomics Platform"/>
            <consortium name="The Broad Institute Genome Sequencing Center for Infectious Disease"/>
            <person name="Neafsey D."/>
            <person name="Duraisingh M."/>
            <person name="Young S.K."/>
            <person name="Zeng Q."/>
            <person name="Gargeya S."/>
            <person name="Abouelleil A."/>
            <person name="Alvarado L."/>
            <person name="Chapman S.B."/>
            <person name="Gainer-Dewar J."/>
            <person name="Goldberg J."/>
            <person name="Griggs A."/>
            <person name="Gujja S."/>
            <person name="Hansen M."/>
            <person name="Howarth C."/>
            <person name="Imamovic A."/>
            <person name="Larimer J."/>
            <person name="Pearson M."/>
            <person name="Poon T.W."/>
            <person name="Priest M."/>
            <person name="Roberts A."/>
            <person name="Saif S."/>
            <person name="Shea T."/>
            <person name="Sykes S."/>
            <person name="Wortman J."/>
            <person name="Nusbaum C."/>
            <person name="Birren B."/>
        </authorList>
    </citation>
    <scope>NUCLEOTIDE SEQUENCE [LARGE SCALE GENOMIC DNA]</scope>
    <source>
        <strain evidence="4">nilgiri</strain>
    </source>
</reference>
<dbReference type="RefSeq" id="XP_012336354.1">
    <property type="nucleotide sequence ID" value="XM_012480931.1"/>
</dbReference>
<evidence type="ECO:0000256" key="2">
    <source>
        <dbReference type="SAM" id="Phobius"/>
    </source>
</evidence>
<sequence length="560" mass="64714">MNKRGFTEMYDYNDYVYTYMQKIFQMDITRFFFTSNYLENVNRYIIKKNKCINDLTNAQNFVNDFIQKKENVITQKRFCNDVTYSMYFLIFTNLLVTLWHTTLCHLDEANWNQLVSFLMRRLRMKKTVYVLKRSHSFLSRIYRYLTKRALDEKKKKKIIILVKRSRSFKMVQKNVYKINTFCFYVLIFFLPLSVPPFVKDLNTRDYFLHSFLRSINKVVLRYAKEYTGGVSHHSGGSVNSEVSHRSGESHHSEGSVSSDGSINSDGSVNSGGNVHATAPPSQCHRSENMRDVLRKAVSSSQKNICRLKMQSLAQVFRCSFENAPRGSRPESGSNSKHSNNLVDAMRDIHISTRIEQIEKELTAYLRANTHFYHTFFSIIVPMLNALTILMENLEAIVALYVKHKIRKSRKLLFFLGGTHPNDAEKKCGMGRVNNVNNVTSASSLSGGVAGSLTGNLTDDSTGSLPSDFASYMAQQDGQLEQDDLGALYHVKRVKEMLLLGRRKKGESRRKAHMDRANVDRADRAKLNDYYSHILKLCQDERYKEINTRALRCLLYTLYFS</sequence>
<evidence type="ECO:0000313" key="4">
    <source>
        <dbReference type="Proteomes" id="UP000054561"/>
    </source>
</evidence>
<protein>
    <submittedName>
        <fullName evidence="3">Uncharacterized protein</fullName>
    </submittedName>
</protein>
<dbReference type="OrthoDB" id="387253at2759"/>
<dbReference type="AlphaFoldDB" id="A0A0D9QJ80"/>
<keyword evidence="2" id="KW-0812">Transmembrane</keyword>
<evidence type="ECO:0000313" key="3">
    <source>
        <dbReference type="EMBL" id="KJP87028.1"/>
    </source>
</evidence>
<evidence type="ECO:0000256" key="1">
    <source>
        <dbReference type="SAM" id="MobiDB-lite"/>
    </source>
</evidence>
<dbReference type="EMBL" id="KQ001681">
    <property type="protein sequence ID" value="KJP87028.1"/>
    <property type="molecule type" value="Genomic_DNA"/>
</dbReference>
<accession>A0A0D9QJ80</accession>
<feature type="compositionally biased region" description="Low complexity" evidence="1">
    <location>
        <begin position="230"/>
        <end position="241"/>
    </location>
</feature>
<feature type="compositionally biased region" description="Basic and acidic residues" evidence="1">
    <location>
        <begin position="242"/>
        <end position="253"/>
    </location>
</feature>
<gene>
    <name evidence="3" type="ORF">AK88_03310</name>
</gene>
<name>A0A0D9QJ80_PLAFR</name>
<feature type="compositionally biased region" description="Low complexity" evidence="1">
    <location>
        <begin position="254"/>
        <end position="273"/>
    </location>
</feature>
<keyword evidence="2" id="KW-1133">Transmembrane helix</keyword>
<keyword evidence="2" id="KW-0472">Membrane</keyword>
<proteinExistence type="predicted"/>